<dbReference type="Proteomes" id="UP001437386">
    <property type="component" value="Segment"/>
</dbReference>
<organism evidence="3 4">
    <name type="scientific">Enterobacter phage KKP_3711</name>
    <dbReference type="NCBI Taxonomy" id="3109398"/>
    <lineage>
        <taxon>Viruses</taxon>
        <taxon>Duplodnaviria</taxon>
        <taxon>Heunggongvirae</taxon>
        <taxon>Uroviricota</taxon>
        <taxon>Caudoviricetes</taxon>
        <taxon>Demerecviridae</taxon>
        <taxon>Markadamsvirinae</taxon>
    </lineage>
</organism>
<proteinExistence type="predicted"/>
<evidence type="ECO:0000256" key="1">
    <source>
        <dbReference type="SAM" id="MobiDB-lite"/>
    </source>
</evidence>
<name>A0AAX4Q455_9CAUD</name>
<feature type="compositionally biased region" description="Basic and acidic residues" evidence="1">
    <location>
        <begin position="7"/>
        <end position="21"/>
    </location>
</feature>
<protein>
    <recommendedName>
        <fullName evidence="2">DUF7369 domain-containing protein</fullName>
    </recommendedName>
</protein>
<feature type="region of interest" description="Disordered" evidence="1">
    <location>
        <begin position="1"/>
        <end position="21"/>
    </location>
</feature>
<dbReference type="Pfam" id="PF24084">
    <property type="entry name" value="DUF7369"/>
    <property type="match status" value="1"/>
</dbReference>
<sequence>MDSDTQDEIKNDPTENGKYHVLRDEKGRDILKVDMEGNILEWDEDGFVHVCETSNEPLFHIMLTIFNLGILAGSRDS</sequence>
<feature type="domain" description="DUF7369" evidence="2">
    <location>
        <begin position="30"/>
        <end position="75"/>
    </location>
</feature>
<accession>A0AAX4Q455</accession>
<reference evidence="3 4" key="1">
    <citation type="submission" date="2024-04" db="EMBL/GenBank/DDBJ databases">
        <authorList>
            <person name="Wojcicki M."/>
            <person name="Srednicka P."/>
            <person name="Shymialevich D."/>
            <person name="Sokolowska B."/>
        </authorList>
    </citation>
    <scope>NUCLEOTIDE SEQUENCE [LARGE SCALE GENOMIC DNA]</scope>
</reference>
<evidence type="ECO:0000313" key="3">
    <source>
        <dbReference type="EMBL" id="XAG95872.1"/>
    </source>
</evidence>
<dbReference type="InterPro" id="IPR055793">
    <property type="entry name" value="DUF7369"/>
</dbReference>
<keyword evidence="4" id="KW-1185">Reference proteome</keyword>
<dbReference type="EMBL" id="PP579741">
    <property type="protein sequence ID" value="XAG95872.1"/>
    <property type="molecule type" value="Genomic_DNA"/>
</dbReference>
<evidence type="ECO:0000259" key="2">
    <source>
        <dbReference type="Pfam" id="PF24084"/>
    </source>
</evidence>
<evidence type="ECO:0000313" key="4">
    <source>
        <dbReference type="Proteomes" id="UP001437386"/>
    </source>
</evidence>
<gene>
    <name evidence="3" type="ORF">U7154_000105</name>
</gene>